<dbReference type="EMBL" id="FPAS01000001">
    <property type="protein sequence ID" value="SFT39026.1"/>
    <property type="molecule type" value="Genomic_DNA"/>
</dbReference>
<organism evidence="4 5">
    <name type="scientific">Lishizhenia tianjinensis</name>
    <dbReference type="NCBI Taxonomy" id="477690"/>
    <lineage>
        <taxon>Bacteria</taxon>
        <taxon>Pseudomonadati</taxon>
        <taxon>Bacteroidota</taxon>
        <taxon>Flavobacteriia</taxon>
        <taxon>Flavobacteriales</taxon>
        <taxon>Crocinitomicaceae</taxon>
        <taxon>Lishizhenia</taxon>
    </lineage>
</organism>
<evidence type="ECO:0000256" key="2">
    <source>
        <dbReference type="SAM" id="SignalP"/>
    </source>
</evidence>
<dbReference type="Proteomes" id="UP000236454">
    <property type="component" value="Unassembled WGS sequence"/>
</dbReference>
<dbReference type="AlphaFoldDB" id="A0A1I6XLH1"/>
<reference evidence="4 5" key="1">
    <citation type="submission" date="2016-10" db="EMBL/GenBank/DDBJ databases">
        <authorList>
            <person name="de Groot N.N."/>
        </authorList>
    </citation>
    <scope>NUCLEOTIDE SEQUENCE [LARGE SCALE GENOMIC DNA]</scope>
    <source>
        <strain evidence="4 5">CGMCC 1.7005</strain>
    </source>
</reference>
<evidence type="ECO:0000313" key="4">
    <source>
        <dbReference type="EMBL" id="SFT39026.1"/>
    </source>
</evidence>
<evidence type="ECO:0000313" key="5">
    <source>
        <dbReference type="Proteomes" id="UP000236454"/>
    </source>
</evidence>
<sequence>MRRLILLLSLPMLLCSKNLGAQCWVEASNHTYMVFFDFTILQVNPVQASCTTGYDFTVDIQYAITSSGNYKAGNIHSIDTELNCYGAIAPNNTSFPLPTDTASGLTVTSSLSTNSTNCASDTPVSLLCNQVIITAIGKMFATYDQICLPGFALFTELYSTDIRSTEMGDITFEWTTAVERDTKSYLVEHLYEGDEFELLEEVQAQGNSEVKTDYAVTLPLAKSGVHYFKLMEVDLNGDTTFLKLMSYKLKEKDEVVLFPNPSVDGKFILEGKAVEQQNYKVFNAQGQIISPDKYLQSMGENRVIFDLSNLPKGVYHLRSSEMKDYSLVVV</sequence>
<proteinExistence type="predicted"/>
<feature type="domain" description="Secretion system C-terminal sorting" evidence="3">
    <location>
        <begin position="257"/>
        <end position="322"/>
    </location>
</feature>
<dbReference type="InterPro" id="IPR026444">
    <property type="entry name" value="Secre_tail"/>
</dbReference>
<keyword evidence="5" id="KW-1185">Reference proteome</keyword>
<dbReference type="STRING" id="477690.SAMN05216474_0287"/>
<feature type="signal peptide" evidence="2">
    <location>
        <begin position="1"/>
        <end position="21"/>
    </location>
</feature>
<evidence type="ECO:0000256" key="1">
    <source>
        <dbReference type="ARBA" id="ARBA00022729"/>
    </source>
</evidence>
<name>A0A1I6XLH1_9FLAO</name>
<dbReference type="NCBIfam" id="TIGR04183">
    <property type="entry name" value="Por_Secre_tail"/>
    <property type="match status" value="1"/>
</dbReference>
<dbReference type="Pfam" id="PF18962">
    <property type="entry name" value="Por_Secre_tail"/>
    <property type="match status" value="1"/>
</dbReference>
<dbReference type="RefSeq" id="WP_090245531.1">
    <property type="nucleotide sequence ID" value="NZ_FPAS01000001.1"/>
</dbReference>
<dbReference type="OrthoDB" id="1467916at2"/>
<gene>
    <name evidence="4" type="ORF">SAMN05216474_0287</name>
</gene>
<protein>
    <submittedName>
        <fullName evidence="4">Por secretion system C-terminal sorting domain-containing protein</fullName>
    </submittedName>
</protein>
<evidence type="ECO:0000259" key="3">
    <source>
        <dbReference type="Pfam" id="PF18962"/>
    </source>
</evidence>
<accession>A0A1I6XLH1</accession>
<feature type="chain" id="PRO_5014699304" evidence="2">
    <location>
        <begin position="22"/>
        <end position="330"/>
    </location>
</feature>
<keyword evidence="1 2" id="KW-0732">Signal</keyword>